<dbReference type="EMBL" id="SNRY01002603">
    <property type="protein sequence ID" value="KAA6324306.1"/>
    <property type="molecule type" value="Genomic_DNA"/>
</dbReference>
<evidence type="ECO:0000313" key="3">
    <source>
        <dbReference type="EMBL" id="KAA6324306.1"/>
    </source>
</evidence>
<protein>
    <submittedName>
        <fullName evidence="3">Uncharacterized protein</fullName>
    </submittedName>
</protein>
<dbReference type="AlphaFoldDB" id="A0A5J4QR31"/>
<gene>
    <name evidence="2" type="ORF">EZS27_026351</name>
    <name evidence="3" type="ORF">EZS27_026355</name>
</gene>
<evidence type="ECO:0000313" key="2">
    <source>
        <dbReference type="EMBL" id="KAA6324302.1"/>
    </source>
</evidence>
<keyword evidence="1" id="KW-0812">Transmembrane</keyword>
<reference evidence="3" key="1">
    <citation type="submission" date="2019-03" db="EMBL/GenBank/DDBJ databases">
        <title>Single cell metagenomics reveals metabolic interactions within the superorganism composed of flagellate Streblomastix strix and complex community of Bacteroidetes bacteria on its surface.</title>
        <authorList>
            <person name="Treitli S.C."/>
            <person name="Kolisko M."/>
            <person name="Husnik F."/>
            <person name="Keeling P."/>
            <person name="Hampl V."/>
        </authorList>
    </citation>
    <scope>NUCLEOTIDE SEQUENCE</scope>
    <source>
        <strain evidence="3">STM</strain>
    </source>
</reference>
<keyword evidence="1" id="KW-1133">Transmembrane helix</keyword>
<accession>A0A5J4QR31</accession>
<feature type="transmembrane region" description="Helical" evidence="1">
    <location>
        <begin position="26"/>
        <end position="51"/>
    </location>
</feature>
<feature type="transmembrane region" description="Helical" evidence="1">
    <location>
        <begin position="106"/>
        <end position="128"/>
    </location>
</feature>
<organism evidence="3">
    <name type="scientific">termite gut metagenome</name>
    <dbReference type="NCBI Taxonomy" id="433724"/>
    <lineage>
        <taxon>unclassified sequences</taxon>
        <taxon>metagenomes</taxon>
        <taxon>organismal metagenomes</taxon>
    </lineage>
</organism>
<proteinExistence type="predicted"/>
<comment type="caution">
    <text evidence="3">The sequence shown here is derived from an EMBL/GenBank/DDBJ whole genome shotgun (WGS) entry which is preliminary data.</text>
</comment>
<keyword evidence="1" id="KW-0472">Membrane</keyword>
<sequence length="184" mass="21409">LFILIACKQISENYIFLSWGGFELDAVLFCIQKFGLSLLVILFSGFGFWGYKRTFKNLERVAANGDNVTVINVDNKNSESIGYIATYIVPFLFQSFNGWYETFALIFLMVLIYRIYINSNLILINPILSFKYSIFQIEYKQQNGKVKNGLVITKDKYMSEDSLIKIYEIGFKLFYVKHNNIQTI</sequence>
<dbReference type="EMBL" id="SNRY01002603">
    <property type="protein sequence ID" value="KAA6324302.1"/>
    <property type="molecule type" value="Genomic_DNA"/>
</dbReference>
<feature type="non-terminal residue" evidence="3">
    <location>
        <position position="1"/>
    </location>
</feature>
<evidence type="ECO:0000256" key="1">
    <source>
        <dbReference type="SAM" id="Phobius"/>
    </source>
</evidence>
<name>A0A5J4QR31_9ZZZZ</name>